<evidence type="ECO:0000256" key="1">
    <source>
        <dbReference type="SAM" id="MobiDB-lite"/>
    </source>
</evidence>
<gene>
    <name evidence="2" type="ORF">BJ508DRAFT_326183</name>
</gene>
<proteinExistence type="predicted"/>
<name>A0A3N4IJB2_ASCIM</name>
<feature type="compositionally biased region" description="Polar residues" evidence="1">
    <location>
        <begin position="105"/>
        <end position="120"/>
    </location>
</feature>
<sequence>MLTLGCEQDCKADCSQFWILFIWMIQMIVDLNALESDLLLFLRNGPISTDLESLISAPQQATDTSLPGTQATEGVAIPPLNTDAATSEPPASNPPATNPPASTEVSLNTEESTGITTGVKSSPTSSTRSRASARATCPGLHVLLHQYLN</sequence>
<protein>
    <submittedName>
        <fullName evidence="2">Uncharacterized protein</fullName>
    </submittedName>
</protein>
<dbReference type="AlphaFoldDB" id="A0A3N4IJB2"/>
<keyword evidence="3" id="KW-1185">Reference proteome</keyword>
<organism evidence="2 3">
    <name type="scientific">Ascobolus immersus RN42</name>
    <dbReference type="NCBI Taxonomy" id="1160509"/>
    <lineage>
        <taxon>Eukaryota</taxon>
        <taxon>Fungi</taxon>
        <taxon>Dikarya</taxon>
        <taxon>Ascomycota</taxon>
        <taxon>Pezizomycotina</taxon>
        <taxon>Pezizomycetes</taxon>
        <taxon>Pezizales</taxon>
        <taxon>Ascobolaceae</taxon>
        <taxon>Ascobolus</taxon>
    </lineage>
</organism>
<feature type="compositionally biased region" description="Low complexity" evidence="1">
    <location>
        <begin position="121"/>
        <end position="135"/>
    </location>
</feature>
<reference evidence="2 3" key="1">
    <citation type="journal article" date="2018" name="Nat. Ecol. Evol.">
        <title>Pezizomycetes genomes reveal the molecular basis of ectomycorrhizal truffle lifestyle.</title>
        <authorList>
            <person name="Murat C."/>
            <person name="Payen T."/>
            <person name="Noel B."/>
            <person name="Kuo A."/>
            <person name="Morin E."/>
            <person name="Chen J."/>
            <person name="Kohler A."/>
            <person name="Krizsan K."/>
            <person name="Balestrini R."/>
            <person name="Da Silva C."/>
            <person name="Montanini B."/>
            <person name="Hainaut M."/>
            <person name="Levati E."/>
            <person name="Barry K.W."/>
            <person name="Belfiori B."/>
            <person name="Cichocki N."/>
            <person name="Clum A."/>
            <person name="Dockter R.B."/>
            <person name="Fauchery L."/>
            <person name="Guy J."/>
            <person name="Iotti M."/>
            <person name="Le Tacon F."/>
            <person name="Lindquist E.A."/>
            <person name="Lipzen A."/>
            <person name="Malagnac F."/>
            <person name="Mello A."/>
            <person name="Molinier V."/>
            <person name="Miyauchi S."/>
            <person name="Poulain J."/>
            <person name="Riccioni C."/>
            <person name="Rubini A."/>
            <person name="Sitrit Y."/>
            <person name="Splivallo R."/>
            <person name="Traeger S."/>
            <person name="Wang M."/>
            <person name="Zifcakova L."/>
            <person name="Wipf D."/>
            <person name="Zambonelli A."/>
            <person name="Paolocci F."/>
            <person name="Nowrousian M."/>
            <person name="Ottonello S."/>
            <person name="Baldrian P."/>
            <person name="Spatafora J.W."/>
            <person name="Henrissat B."/>
            <person name="Nagy L.G."/>
            <person name="Aury J.M."/>
            <person name="Wincker P."/>
            <person name="Grigoriev I.V."/>
            <person name="Bonfante P."/>
            <person name="Martin F.M."/>
        </authorList>
    </citation>
    <scope>NUCLEOTIDE SEQUENCE [LARGE SCALE GENOMIC DNA]</scope>
    <source>
        <strain evidence="2 3">RN42</strain>
    </source>
</reference>
<accession>A0A3N4IJB2</accession>
<feature type="compositionally biased region" description="Polar residues" evidence="1">
    <location>
        <begin position="58"/>
        <end position="72"/>
    </location>
</feature>
<evidence type="ECO:0000313" key="2">
    <source>
        <dbReference type="EMBL" id="RPA81724.1"/>
    </source>
</evidence>
<feature type="region of interest" description="Disordered" evidence="1">
    <location>
        <begin position="58"/>
        <end position="135"/>
    </location>
</feature>
<dbReference type="EMBL" id="ML119677">
    <property type="protein sequence ID" value="RPA81724.1"/>
    <property type="molecule type" value="Genomic_DNA"/>
</dbReference>
<evidence type="ECO:0000313" key="3">
    <source>
        <dbReference type="Proteomes" id="UP000275078"/>
    </source>
</evidence>
<dbReference type="Proteomes" id="UP000275078">
    <property type="component" value="Unassembled WGS sequence"/>
</dbReference>